<dbReference type="EMBL" id="JBHMFI010000001">
    <property type="protein sequence ID" value="MFB9070018.1"/>
    <property type="molecule type" value="Genomic_DNA"/>
</dbReference>
<evidence type="ECO:0000313" key="2">
    <source>
        <dbReference type="EMBL" id="MFB9070018.1"/>
    </source>
</evidence>
<feature type="region of interest" description="Disordered" evidence="1">
    <location>
        <begin position="1"/>
        <end position="54"/>
    </location>
</feature>
<organism evidence="2 3">
    <name type="scientific">Citricoccus parietis</name>
    <dbReference type="NCBI Taxonomy" id="592307"/>
    <lineage>
        <taxon>Bacteria</taxon>
        <taxon>Bacillati</taxon>
        <taxon>Actinomycetota</taxon>
        <taxon>Actinomycetes</taxon>
        <taxon>Micrococcales</taxon>
        <taxon>Micrococcaceae</taxon>
        <taxon>Citricoccus</taxon>
    </lineage>
</organism>
<protein>
    <submittedName>
        <fullName evidence="2">Uncharacterized protein</fullName>
    </submittedName>
</protein>
<keyword evidence="3" id="KW-1185">Reference proteome</keyword>
<evidence type="ECO:0000256" key="1">
    <source>
        <dbReference type="SAM" id="MobiDB-lite"/>
    </source>
</evidence>
<feature type="compositionally biased region" description="Polar residues" evidence="1">
    <location>
        <begin position="33"/>
        <end position="46"/>
    </location>
</feature>
<name>A0ABV5FUR8_9MICC</name>
<evidence type="ECO:0000313" key="3">
    <source>
        <dbReference type="Proteomes" id="UP001589575"/>
    </source>
</evidence>
<accession>A0ABV5FUR8</accession>
<comment type="caution">
    <text evidence="2">The sequence shown here is derived from an EMBL/GenBank/DDBJ whole genome shotgun (WGS) entry which is preliminary data.</text>
</comment>
<reference evidence="2 3" key="1">
    <citation type="submission" date="2024-09" db="EMBL/GenBank/DDBJ databases">
        <authorList>
            <person name="Sun Q."/>
            <person name="Mori K."/>
        </authorList>
    </citation>
    <scope>NUCLEOTIDE SEQUENCE [LARGE SCALE GENOMIC DNA]</scope>
    <source>
        <strain evidence="2 3">CCM 7609</strain>
    </source>
</reference>
<gene>
    <name evidence="2" type="ORF">ACFFX0_01930</name>
</gene>
<dbReference type="Proteomes" id="UP001589575">
    <property type="component" value="Unassembled WGS sequence"/>
</dbReference>
<proteinExistence type="predicted"/>
<sequence length="54" mass="6155">MAPPWSGTGWRTPTAWHGSSPLNCHRCRPSPRGTETLSSPRTTWHRSSSERRPR</sequence>